<feature type="transmembrane region" description="Helical" evidence="5">
    <location>
        <begin position="456"/>
        <end position="474"/>
    </location>
</feature>
<dbReference type="EMBL" id="VJXR01000002">
    <property type="protein sequence ID" value="TRW47498.1"/>
    <property type="molecule type" value="Genomic_DNA"/>
</dbReference>
<evidence type="ECO:0000256" key="3">
    <source>
        <dbReference type="ARBA" id="ARBA00022989"/>
    </source>
</evidence>
<evidence type="ECO:0000256" key="1">
    <source>
        <dbReference type="ARBA" id="ARBA00004141"/>
    </source>
</evidence>
<comment type="caution">
    <text evidence="7">The sequence shown here is derived from an EMBL/GenBank/DDBJ whole genome shotgun (WGS) entry which is preliminary data.</text>
</comment>
<proteinExistence type="predicted"/>
<gene>
    <name evidence="7" type="ORF">FJ693_01515</name>
</gene>
<comment type="subcellular location">
    <subcellularLocation>
        <location evidence="1">Membrane</location>
        <topology evidence="1">Multi-pass membrane protein</topology>
    </subcellularLocation>
</comment>
<feature type="transmembrane region" description="Helical" evidence="5">
    <location>
        <begin position="147"/>
        <end position="164"/>
    </location>
</feature>
<evidence type="ECO:0000313" key="8">
    <source>
        <dbReference type="Proteomes" id="UP000318693"/>
    </source>
</evidence>
<feature type="transmembrane region" description="Helical" evidence="5">
    <location>
        <begin position="220"/>
        <end position="242"/>
    </location>
</feature>
<accession>A0A552WXD4</accession>
<feature type="transmembrane region" description="Helical" evidence="5">
    <location>
        <begin position="197"/>
        <end position="214"/>
    </location>
</feature>
<feature type="transmembrane region" description="Helical" evidence="5">
    <location>
        <begin position="170"/>
        <end position="190"/>
    </location>
</feature>
<dbReference type="InterPro" id="IPR049453">
    <property type="entry name" value="Memb_transporter_dom"/>
</dbReference>
<dbReference type="Pfam" id="PF13515">
    <property type="entry name" value="FUSC_2"/>
    <property type="match status" value="1"/>
</dbReference>
<dbReference type="Proteomes" id="UP000318693">
    <property type="component" value="Unassembled WGS sequence"/>
</dbReference>
<feature type="transmembrane region" description="Helical" evidence="5">
    <location>
        <begin position="434"/>
        <end position="451"/>
    </location>
</feature>
<keyword evidence="4 5" id="KW-0472">Membrane</keyword>
<organism evidence="7 8">
    <name type="scientific">Georgenia yuyongxinii</name>
    <dbReference type="NCBI Taxonomy" id="2589797"/>
    <lineage>
        <taxon>Bacteria</taxon>
        <taxon>Bacillati</taxon>
        <taxon>Actinomycetota</taxon>
        <taxon>Actinomycetes</taxon>
        <taxon>Micrococcales</taxon>
        <taxon>Bogoriellaceae</taxon>
        <taxon>Georgenia</taxon>
    </lineage>
</organism>
<dbReference type="GO" id="GO:0016020">
    <property type="term" value="C:membrane"/>
    <property type="evidence" value="ECO:0007669"/>
    <property type="project" value="UniProtKB-SubCell"/>
</dbReference>
<feature type="transmembrane region" description="Helical" evidence="5">
    <location>
        <begin position="412"/>
        <end position="428"/>
    </location>
</feature>
<sequence length="633" mass="65232">MTLLSMRGAPVGACGTGRCVWHRSMGLGSQLEPRTAVVPSGWRPAPAPLQVGAGVRGYPGFCSRPRHPDRSASVTARTGGVGTEARESVGWLASLAWPTAARASAAIAVPLITLTLLGHHQVGLMASTGAFTVLYGAGRPLRYRWKMLVVVALGFVASSALGALTAGIGWAAIALLTLIGAVATFATLALRAGPPGAFFFVMVAGVAGFIPAQGSVSPVLMIAATAIGAGCAVPIAMADLLLNPAAPQLRALRQARSAVETFLAASPHSDRAEMLSGHAAAALHHAWGMLWDSGDTTSGRPGATARVAELRGLHRTYAAQMLPGTSPNPDLAADQAEAPLRLPTTRQMLVRGFRSPTVPLDAAGRVALGIVVSGLIALTAGTDHMYWAMMVAALVLYQGLDRRRSLIRARNRFVGTIVGLAVFALITMADPSQWVTVAILIVLQGAIELAVPRNYAVAVSFITPLALTIATSGGGDAVGRVISERLLDTVIGLAVAVMVLMLVARGSAMPMVRAYVARVLRSCGNALDHIGAGTVAGPTGAAAQLELALDMQDLSLVAGRALTDDPEGMVTWVESREATAWLGLTVLARCAHARGPADGVGGATWACWSLAGTAGRGLPPNSLTLGNLRAVIR</sequence>
<keyword evidence="2 5" id="KW-0812">Transmembrane</keyword>
<keyword evidence="8" id="KW-1185">Reference proteome</keyword>
<evidence type="ECO:0000256" key="5">
    <source>
        <dbReference type="SAM" id="Phobius"/>
    </source>
</evidence>
<dbReference type="AlphaFoldDB" id="A0A552WXD4"/>
<evidence type="ECO:0000256" key="2">
    <source>
        <dbReference type="ARBA" id="ARBA00022692"/>
    </source>
</evidence>
<evidence type="ECO:0000259" key="6">
    <source>
        <dbReference type="Pfam" id="PF13515"/>
    </source>
</evidence>
<evidence type="ECO:0000313" key="7">
    <source>
        <dbReference type="EMBL" id="TRW47498.1"/>
    </source>
</evidence>
<keyword evidence="3 5" id="KW-1133">Transmembrane helix</keyword>
<name>A0A552WXD4_9MICO</name>
<feature type="domain" description="Integral membrane bound transporter" evidence="6">
    <location>
        <begin position="373"/>
        <end position="499"/>
    </location>
</feature>
<evidence type="ECO:0000256" key="4">
    <source>
        <dbReference type="ARBA" id="ARBA00023136"/>
    </source>
</evidence>
<reference evidence="7 8" key="1">
    <citation type="submission" date="2019-07" db="EMBL/GenBank/DDBJ databases">
        <title>Georgenia wutianyii sp. nov. and Georgenia *** sp. nov. isolated from plateau pika (Ochotona curzoniae) in the Qinghai-Tibet plateau of China.</title>
        <authorList>
            <person name="Tian Z."/>
        </authorList>
    </citation>
    <scope>NUCLEOTIDE SEQUENCE [LARGE SCALE GENOMIC DNA]</scope>
    <source>
        <strain evidence="7 8">Z446</strain>
    </source>
</reference>
<feature type="transmembrane region" description="Helical" evidence="5">
    <location>
        <begin position="486"/>
        <end position="504"/>
    </location>
</feature>
<protein>
    <recommendedName>
        <fullName evidence="6">Integral membrane bound transporter domain-containing protein</fullName>
    </recommendedName>
</protein>